<dbReference type="GeneID" id="111115086"/>
<dbReference type="AlphaFoldDB" id="A0A8B8C1C4"/>
<sequence>MIHAMQIFAGIVLFCLVEVYMQETPVQETEQHNELMRPEINPQTEIQPYCRNGKCAGISYREILNLYGGLFFTKKELQRKLLRKRAYTRKVQQTQRSEWGTIRKPISRLRKSINYDGDRCCPTSTNFVCFPTMINTRGQRRIIVHFPDLQPDPMYQLIIKGQCEQGGQCSTCLQEFAIHYVLVVDETFTKNPPLEFDEFYITSYCSCKGFLKTNNST</sequence>
<organism evidence="2 3">
    <name type="scientific">Crassostrea virginica</name>
    <name type="common">Eastern oyster</name>
    <dbReference type="NCBI Taxonomy" id="6565"/>
    <lineage>
        <taxon>Eukaryota</taxon>
        <taxon>Metazoa</taxon>
        <taxon>Spiralia</taxon>
        <taxon>Lophotrochozoa</taxon>
        <taxon>Mollusca</taxon>
        <taxon>Bivalvia</taxon>
        <taxon>Autobranchia</taxon>
        <taxon>Pteriomorphia</taxon>
        <taxon>Ostreida</taxon>
        <taxon>Ostreoidea</taxon>
        <taxon>Ostreidae</taxon>
        <taxon>Crassostrea</taxon>
    </lineage>
</organism>
<feature type="chain" id="PRO_5034396386" evidence="1">
    <location>
        <begin position="22"/>
        <end position="217"/>
    </location>
</feature>
<dbReference type="KEGG" id="cvn:111115086"/>
<name>A0A8B8C1C4_CRAVI</name>
<dbReference type="Proteomes" id="UP000694844">
    <property type="component" value="Chromosome 9"/>
</dbReference>
<protein>
    <submittedName>
        <fullName evidence="3">Uncharacterized protein LOC111115086</fullName>
    </submittedName>
</protein>
<dbReference type="RefSeq" id="XP_022309375.1">
    <property type="nucleotide sequence ID" value="XM_022453667.1"/>
</dbReference>
<reference evidence="3" key="1">
    <citation type="submission" date="2025-08" db="UniProtKB">
        <authorList>
            <consortium name="RefSeq"/>
        </authorList>
    </citation>
    <scope>IDENTIFICATION</scope>
    <source>
        <tissue evidence="3">Whole sample</tissue>
    </source>
</reference>
<evidence type="ECO:0000256" key="1">
    <source>
        <dbReference type="SAM" id="SignalP"/>
    </source>
</evidence>
<accession>A0A8B8C1C4</accession>
<evidence type="ECO:0000313" key="2">
    <source>
        <dbReference type="Proteomes" id="UP000694844"/>
    </source>
</evidence>
<proteinExistence type="predicted"/>
<gene>
    <name evidence="3" type="primary">LOC111115086</name>
</gene>
<feature type="signal peptide" evidence="1">
    <location>
        <begin position="1"/>
        <end position="21"/>
    </location>
</feature>
<keyword evidence="2" id="KW-1185">Reference proteome</keyword>
<evidence type="ECO:0000313" key="3">
    <source>
        <dbReference type="RefSeq" id="XP_022309375.1"/>
    </source>
</evidence>
<keyword evidence="1" id="KW-0732">Signal</keyword>
<dbReference type="OrthoDB" id="6193525at2759"/>